<dbReference type="Proteomes" id="UP000662783">
    <property type="component" value="Chromosome"/>
</dbReference>
<dbReference type="KEGG" id="fuv:JR347_13870"/>
<dbReference type="InterPro" id="IPR036097">
    <property type="entry name" value="HisK_dim/P_sf"/>
</dbReference>
<keyword evidence="2" id="KW-1133">Transmembrane helix</keyword>
<evidence type="ECO:0000256" key="1">
    <source>
        <dbReference type="SAM" id="Coils"/>
    </source>
</evidence>
<dbReference type="Gene3D" id="3.30.450.40">
    <property type="match status" value="1"/>
</dbReference>
<proteinExistence type="predicted"/>
<evidence type="ECO:0000259" key="3">
    <source>
        <dbReference type="Pfam" id="PF01590"/>
    </source>
</evidence>
<dbReference type="Pfam" id="PF01590">
    <property type="entry name" value="GAF"/>
    <property type="match status" value="1"/>
</dbReference>
<dbReference type="EMBL" id="CP070608">
    <property type="protein sequence ID" value="QSE96674.1"/>
    <property type="molecule type" value="Genomic_DNA"/>
</dbReference>
<dbReference type="InterPro" id="IPR003018">
    <property type="entry name" value="GAF"/>
</dbReference>
<dbReference type="SUPFAM" id="SSF55781">
    <property type="entry name" value="GAF domain-like"/>
    <property type="match status" value="1"/>
</dbReference>
<protein>
    <submittedName>
        <fullName evidence="4">GAF domain-containing protein</fullName>
    </submittedName>
</protein>
<dbReference type="GO" id="GO:0000155">
    <property type="term" value="F:phosphorelay sensor kinase activity"/>
    <property type="evidence" value="ECO:0007669"/>
    <property type="project" value="InterPro"/>
</dbReference>
<feature type="transmembrane region" description="Helical" evidence="2">
    <location>
        <begin position="48"/>
        <end position="66"/>
    </location>
</feature>
<reference evidence="4" key="1">
    <citation type="submission" date="2021-02" db="EMBL/GenBank/DDBJ databases">
        <title>Fulvivirga sp. S481 isolated from sea water.</title>
        <authorList>
            <person name="Bae S.S."/>
            <person name="Baek K."/>
        </authorList>
    </citation>
    <scope>NUCLEOTIDE SEQUENCE</scope>
    <source>
        <strain evidence="4">S481</strain>
    </source>
</reference>
<feature type="domain" description="GAF" evidence="3">
    <location>
        <begin position="236"/>
        <end position="369"/>
    </location>
</feature>
<sequence length="487" mass="55865">MSKINSIPYLKEERQRISGLTNSISISLFSLSVLVGLAYSFSDVTDTLHYKIWAVSPFLIFPYFLNKQGYINASRLILSVLLPVVVMYISITSKANVIEDNIINPVNYFDIRIVLINGLIIPFVLFSLKETRRLIVSLVPAYISLLLFDPIHDYFSVGYYQVGMISHDYYFSANLFTIITATFLSLIMMFLKSQILRSDYRQNKENSKIKLYLKELVKLSNSNNVNNGKVDSAKKEILQSAKACLDVSRISIWLFNHDNDSIKCEYLLENNTITSPETVLYAADYPSYFVELKYQQLIIAHDARTNKATSEFTDTYLKPLAIYSLMDAPFLSKGKLGGVICCEHQHDYKQWGAAESLLLKALGDFLSYTIIVEDRIKQNQLLTEKNFEITRVNENLESIVSKRTEELKEKNKQLTEYAYINSHILRAPVARISGLYHLFKLQTEQTIEDPAILDYMEESIAELENITNEINRAIEENGTIDRNQLMP</sequence>
<dbReference type="SUPFAM" id="SSF47384">
    <property type="entry name" value="Homodimeric domain of signal transducing histidine kinase"/>
    <property type="match status" value="1"/>
</dbReference>
<gene>
    <name evidence="4" type="ORF">JR347_13870</name>
</gene>
<evidence type="ECO:0000313" key="4">
    <source>
        <dbReference type="EMBL" id="QSE96674.1"/>
    </source>
</evidence>
<dbReference type="RefSeq" id="WP_205721188.1">
    <property type="nucleotide sequence ID" value="NZ_CP070608.1"/>
</dbReference>
<keyword evidence="2" id="KW-0472">Membrane</keyword>
<keyword evidence="1" id="KW-0175">Coiled coil</keyword>
<keyword evidence="5" id="KW-1185">Reference proteome</keyword>
<feature type="transmembrane region" description="Helical" evidence="2">
    <location>
        <begin position="111"/>
        <end position="128"/>
    </location>
</feature>
<organism evidence="4 5">
    <name type="scientific">Fulvivirga lutea</name>
    <dbReference type="NCBI Taxonomy" id="2810512"/>
    <lineage>
        <taxon>Bacteria</taxon>
        <taxon>Pseudomonadati</taxon>
        <taxon>Bacteroidota</taxon>
        <taxon>Cytophagia</taxon>
        <taxon>Cytophagales</taxon>
        <taxon>Fulvivirgaceae</taxon>
        <taxon>Fulvivirga</taxon>
    </lineage>
</organism>
<accession>A0A974WE73</accession>
<feature type="coiled-coil region" evidence="1">
    <location>
        <begin position="456"/>
        <end position="483"/>
    </location>
</feature>
<keyword evidence="2" id="KW-0812">Transmembrane</keyword>
<evidence type="ECO:0000256" key="2">
    <source>
        <dbReference type="SAM" id="Phobius"/>
    </source>
</evidence>
<dbReference type="AlphaFoldDB" id="A0A974WE73"/>
<dbReference type="InterPro" id="IPR029016">
    <property type="entry name" value="GAF-like_dom_sf"/>
</dbReference>
<evidence type="ECO:0000313" key="5">
    <source>
        <dbReference type="Proteomes" id="UP000662783"/>
    </source>
</evidence>
<dbReference type="Gene3D" id="1.10.287.130">
    <property type="match status" value="1"/>
</dbReference>
<feature type="transmembrane region" description="Helical" evidence="2">
    <location>
        <begin position="20"/>
        <end position="42"/>
    </location>
</feature>
<feature type="transmembrane region" description="Helical" evidence="2">
    <location>
        <begin position="169"/>
        <end position="191"/>
    </location>
</feature>
<feature type="transmembrane region" description="Helical" evidence="2">
    <location>
        <begin position="73"/>
        <end position="91"/>
    </location>
</feature>
<name>A0A974WE73_9BACT</name>
<feature type="transmembrane region" description="Helical" evidence="2">
    <location>
        <begin position="135"/>
        <end position="157"/>
    </location>
</feature>